<dbReference type="Pfam" id="PF12697">
    <property type="entry name" value="Abhydrolase_6"/>
    <property type="match status" value="1"/>
</dbReference>
<dbReference type="GO" id="GO:0016788">
    <property type="term" value="F:hydrolase activity, acting on ester bonds"/>
    <property type="evidence" value="ECO:0007669"/>
    <property type="project" value="UniProtKB-ARBA"/>
</dbReference>
<name>A0A381PC95_9ZZZZ</name>
<evidence type="ECO:0000313" key="4">
    <source>
        <dbReference type="EMBL" id="SUZ63907.1"/>
    </source>
</evidence>
<dbReference type="InterPro" id="IPR050261">
    <property type="entry name" value="FrsA_esterase"/>
</dbReference>
<feature type="domain" description="AB hydrolase-1" evidence="3">
    <location>
        <begin position="33"/>
        <end position="239"/>
    </location>
</feature>
<organism evidence="4">
    <name type="scientific">marine metagenome</name>
    <dbReference type="NCBI Taxonomy" id="408172"/>
    <lineage>
        <taxon>unclassified sequences</taxon>
        <taxon>metagenomes</taxon>
        <taxon>ecological metagenomes</taxon>
    </lineage>
</organism>
<sequence length="254" mass="28229">MPVTIAETTIEGEPRLDAFLVRPERSISDAPAMVLCHGFPSAQRPGVPSRSYEQFAERIAEEQGWVVLAISLRGCGQSAGQFSMVGWLEDVARSVERLREEGSQRIWLVGSTTGGSLAIMAASQDPEICGVAAMAPRADFDDWATDPRRFLQHCRNIGVVDLDDYPPSLNLWAKELRQHRAIDSVHQLGSRPFLILHGMNDRQVPPDDAQQLADQHPSPELRLISGADHRIRHDPRAVAVLMGWLERQGTETRN</sequence>
<proteinExistence type="inferred from homology"/>
<evidence type="ECO:0000259" key="3">
    <source>
        <dbReference type="Pfam" id="PF12697"/>
    </source>
</evidence>
<protein>
    <recommendedName>
        <fullName evidence="3">AB hydrolase-1 domain-containing protein</fullName>
    </recommendedName>
</protein>
<dbReference type="EMBL" id="UINC01000927">
    <property type="protein sequence ID" value="SUZ63907.1"/>
    <property type="molecule type" value="Genomic_DNA"/>
</dbReference>
<evidence type="ECO:0000256" key="1">
    <source>
        <dbReference type="ARBA" id="ARBA00022801"/>
    </source>
</evidence>
<dbReference type="PANTHER" id="PTHR22946:SF9">
    <property type="entry name" value="POLYKETIDE TRANSFERASE AF380"/>
    <property type="match status" value="1"/>
</dbReference>
<dbReference type="AlphaFoldDB" id="A0A381PC95"/>
<accession>A0A381PC95</accession>
<dbReference type="Gene3D" id="3.40.50.1820">
    <property type="entry name" value="alpha/beta hydrolase"/>
    <property type="match status" value="1"/>
</dbReference>
<dbReference type="PANTHER" id="PTHR22946">
    <property type="entry name" value="DIENELACTONE HYDROLASE DOMAIN-CONTAINING PROTEIN-RELATED"/>
    <property type="match status" value="1"/>
</dbReference>
<evidence type="ECO:0000256" key="2">
    <source>
        <dbReference type="ARBA" id="ARBA00038115"/>
    </source>
</evidence>
<dbReference type="InterPro" id="IPR029058">
    <property type="entry name" value="AB_hydrolase_fold"/>
</dbReference>
<dbReference type="SUPFAM" id="SSF53474">
    <property type="entry name" value="alpha/beta-Hydrolases"/>
    <property type="match status" value="1"/>
</dbReference>
<comment type="similarity">
    <text evidence="2">Belongs to the AB hydrolase superfamily. FUS2 hydrolase family.</text>
</comment>
<gene>
    <name evidence="4" type="ORF">METZ01_LOCUS16761</name>
</gene>
<reference evidence="4" key="1">
    <citation type="submission" date="2018-05" db="EMBL/GenBank/DDBJ databases">
        <authorList>
            <person name="Lanie J.A."/>
            <person name="Ng W.-L."/>
            <person name="Kazmierczak K.M."/>
            <person name="Andrzejewski T.M."/>
            <person name="Davidsen T.M."/>
            <person name="Wayne K.J."/>
            <person name="Tettelin H."/>
            <person name="Glass J.I."/>
            <person name="Rusch D."/>
            <person name="Podicherti R."/>
            <person name="Tsui H.-C.T."/>
            <person name="Winkler M.E."/>
        </authorList>
    </citation>
    <scope>NUCLEOTIDE SEQUENCE</scope>
</reference>
<keyword evidence="1" id="KW-0378">Hydrolase</keyword>
<dbReference type="InterPro" id="IPR000073">
    <property type="entry name" value="AB_hydrolase_1"/>
</dbReference>